<comment type="similarity">
    <text evidence="2">Belongs to the CDC73 family.</text>
</comment>
<comment type="subcellular location">
    <subcellularLocation>
        <location evidence="1">Nucleus</location>
    </subcellularLocation>
</comment>
<reference evidence="6 7" key="1">
    <citation type="journal article" date="2024" name="BMC Biol.">
        <title>Comparative genomics of Ascetosporea gives new insight into the evolutionary basis for animal parasitism in Rhizaria.</title>
        <authorList>
            <person name="Hiltunen Thoren M."/>
            <person name="Onut-Brannstrom I."/>
            <person name="Alfjorden A."/>
            <person name="Peckova H."/>
            <person name="Swords F."/>
            <person name="Hooper C."/>
            <person name="Holzer A.S."/>
            <person name="Bass D."/>
            <person name="Burki F."/>
        </authorList>
    </citation>
    <scope>NUCLEOTIDE SEQUENCE [LARGE SCALE GENOMIC DNA]</scope>
    <source>
        <strain evidence="6">20-A016</strain>
    </source>
</reference>
<evidence type="ECO:0000256" key="1">
    <source>
        <dbReference type="ARBA" id="ARBA00004123"/>
    </source>
</evidence>
<keyword evidence="3" id="KW-0804">Transcription</keyword>
<feature type="domain" description="Cell division control protein 73 C-terminal" evidence="5">
    <location>
        <begin position="179"/>
        <end position="325"/>
    </location>
</feature>
<keyword evidence="4" id="KW-0539">Nucleus</keyword>
<protein>
    <submittedName>
        <fullName evidence="6">Accessory factor associated with RNA polymerase II, variant 2</fullName>
    </submittedName>
</protein>
<dbReference type="EMBL" id="JBDODL010000135">
    <property type="protein sequence ID" value="MES1918835.1"/>
    <property type="molecule type" value="Genomic_DNA"/>
</dbReference>
<dbReference type="PANTHER" id="PTHR12466:SF8">
    <property type="entry name" value="PARAFIBROMIN"/>
    <property type="match status" value="1"/>
</dbReference>
<dbReference type="Gene3D" id="3.40.50.11990">
    <property type="entry name" value="RNA polymerase II accessory factor, Cdc73 C-terminal domain"/>
    <property type="match status" value="1"/>
</dbReference>
<evidence type="ECO:0000313" key="7">
    <source>
        <dbReference type="Proteomes" id="UP001439008"/>
    </source>
</evidence>
<evidence type="ECO:0000259" key="5">
    <source>
        <dbReference type="Pfam" id="PF05179"/>
    </source>
</evidence>
<organism evidence="6 7">
    <name type="scientific">Bonamia ostreae</name>
    <dbReference type="NCBI Taxonomy" id="126728"/>
    <lineage>
        <taxon>Eukaryota</taxon>
        <taxon>Sar</taxon>
        <taxon>Rhizaria</taxon>
        <taxon>Endomyxa</taxon>
        <taxon>Ascetosporea</taxon>
        <taxon>Haplosporida</taxon>
        <taxon>Bonamia</taxon>
    </lineage>
</organism>
<evidence type="ECO:0000256" key="4">
    <source>
        <dbReference type="ARBA" id="ARBA00023242"/>
    </source>
</evidence>
<dbReference type="Proteomes" id="UP001439008">
    <property type="component" value="Unassembled WGS sequence"/>
</dbReference>
<evidence type="ECO:0000256" key="2">
    <source>
        <dbReference type="ARBA" id="ARBA00010427"/>
    </source>
</evidence>
<evidence type="ECO:0000256" key="3">
    <source>
        <dbReference type="ARBA" id="ARBA00023163"/>
    </source>
</evidence>
<gene>
    <name evidence="6" type="primary">CDC73</name>
    <name evidence="6" type="ORF">MHBO_000734</name>
</gene>
<evidence type="ECO:0000313" key="6">
    <source>
        <dbReference type="EMBL" id="MES1918835.1"/>
    </source>
</evidence>
<accession>A0ABV2AGN7</accession>
<name>A0ABV2AGN7_9EUKA</name>
<dbReference type="PANTHER" id="PTHR12466">
    <property type="entry name" value="CDC73 DOMAIN PROTEIN"/>
    <property type="match status" value="1"/>
</dbReference>
<keyword evidence="7" id="KW-1185">Reference proteome</keyword>
<sequence length="335" mass="39594">MSFIETFSKSLSKQQFDKWTEKDEKLFFEGKSFNKESSTQLKSSKGFPYSVWSIFTCYKDRKLDYGKYISNCFENGIKRVDMVDRKKILRIIKNSNLTSKELEKKQTGGIVKKLKKSKILKIHDDEIFTYSINGYNQCPSLKPKECFELIAKFETVLKRERRGIDIKSKKVQNDPDSKNKVPIILVPSAVTALINIYNAQNFLENNQFVACGEDNLLIRQKNRKINVQLTKNSERKIFRLTDSIHNIEEWDNVVAVIVSGKNWQFKKYKYKPPMLFSKIKGFYFQWDGQSTERHIQNWNVEILKISRNNRNKDQKVVFDFWKILSAFLEKVKFSY</sequence>
<dbReference type="Pfam" id="PF05179">
    <property type="entry name" value="CDC73_C"/>
    <property type="match status" value="1"/>
</dbReference>
<dbReference type="InterPro" id="IPR007852">
    <property type="entry name" value="Cdc73/Parafibromin"/>
</dbReference>
<comment type="caution">
    <text evidence="6">The sequence shown here is derived from an EMBL/GenBank/DDBJ whole genome shotgun (WGS) entry which is preliminary data.</text>
</comment>
<proteinExistence type="inferred from homology"/>
<dbReference type="InterPro" id="IPR031336">
    <property type="entry name" value="CDC73_C"/>
</dbReference>
<dbReference type="InterPro" id="IPR038103">
    <property type="entry name" value="CDC73_C_sf"/>
</dbReference>